<evidence type="ECO:0000313" key="3">
    <source>
        <dbReference type="Proteomes" id="UP000035680"/>
    </source>
</evidence>
<dbReference type="Pfam" id="PF00808">
    <property type="entry name" value="CBFD_NFYB_HMF"/>
    <property type="match status" value="1"/>
</dbReference>
<dbReference type="Pfam" id="PF16044">
    <property type="entry name" value="DUF4796_C"/>
    <property type="match status" value="1"/>
</dbReference>
<dbReference type="Proteomes" id="UP000035680">
    <property type="component" value="Unassembled WGS sequence"/>
</dbReference>
<dbReference type="CDD" id="cd22929">
    <property type="entry name" value="HFD_POLE4-like"/>
    <property type="match status" value="1"/>
</dbReference>
<evidence type="ECO:0000259" key="1">
    <source>
        <dbReference type="Pfam" id="PF00808"/>
    </source>
</evidence>
<dbReference type="InterPro" id="IPR009072">
    <property type="entry name" value="Histone-fold"/>
</dbReference>
<organism evidence="3 4">
    <name type="scientific">Strongyloides venezuelensis</name>
    <name type="common">Threadworm</name>
    <dbReference type="NCBI Taxonomy" id="75913"/>
    <lineage>
        <taxon>Eukaryota</taxon>
        <taxon>Metazoa</taxon>
        <taxon>Ecdysozoa</taxon>
        <taxon>Nematoda</taxon>
        <taxon>Chromadorea</taxon>
        <taxon>Rhabditida</taxon>
        <taxon>Tylenchina</taxon>
        <taxon>Panagrolaimomorpha</taxon>
        <taxon>Strongyloidoidea</taxon>
        <taxon>Strongyloididae</taxon>
        <taxon>Strongyloides</taxon>
    </lineage>
</organism>
<proteinExistence type="predicted"/>
<dbReference type="Gene3D" id="1.10.20.10">
    <property type="entry name" value="Histone, subunit A"/>
    <property type="match status" value="1"/>
</dbReference>
<evidence type="ECO:0000259" key="2">
    <source>
        <dbReference type="Pfam" id="PF16044"/>
    </source>
</evidence>
<dbReference type="STRING" id="75913.A0A0K0G1W7"/>
<dbReference type="InterPro" id="IPR003958">
    <property type="entry name" value="CBFA_NFYB_domain"/>
</dbReference>
<dbReference type="WBParaSite" id="SVE_1871000.1">
    <property type="protein sequence ID" value="SVE_1871000.1"/>
    <property type="gene ID" value="SVE_1871000"/>
</dbReference>
<dbReference type="AlphaFoldDB" id="A0A0K0G1W7"/>
<dbReference type="SUPFAM" id="SSF47113">
    <property type="entry name" value="Histone-fold"/>
    <property type="match status" value="1"/>
</dbReference>
<keyword evidence="3" id="KW-1185">Reference proteome</keyword>
<dbReference type="GO" id="GO:0046982">
    <property type="term" value="F:protein heterodimerization activity"/>
    <property type="evidence" value="ECO:0007669"/>
    <property type="project" value="InterPro"/>
</dbReference>
<protein>
    <submittedName>
        <fullName evidence="4">CBFD_NFYB_HMF domain-containing protein</fullName>
    </submittedName>
</protein>
<feature type="domain" description="MKRN2 opposite strand protein-like C-terminal" evidence="2">
    <location>
        <begin position="218"/>
        <end position="339"/>
    </location>
</feature>
<accession>A0A0K0G1W7</accession>
<reference evidence="3" key="1">
    <citation type="submission" date="2014-07" db="EMBL/GenBank/DDBJ databases">
        <authorList>
            <person name="Martin A.A"/>
            <person name="De Silva N."/>
        </authorList>
    </citation>
    <scope>NUCLEOTIDE SEQUENCE</scope>
</reference>
<dbReference type="PANTHER" id="PTHR33963:SF2">
    <property type="entry name" value="MKRN2 OPPOSITE STRAND PROTEIN"/>
    <property type="match status" value="1"/>
</dbReference>
<sequence length="517" mass="59037">MEPVDLQTTVSGDKPEKVKVTGQQTIFPLARIKKIAKHIPNVTLIAPEVVTAMGYVTEKFIEILAEEAFRNAAHSGKKTVTRKDIDAVIASSLPFQILEGCIDDLEELDKLNTMEDDVVGDNEDNDIEVMEGSNDNNITTLEEEPNSSVETNMDIDVERKIFVFKCRNCRKLNVFFSCILSVNSYCKFCSTNCDNGFALYKIVISPFFIYTIGCSRNHFKYGILIKPSRKSFYDYSFNDSLHIGVVDEENGIVFSFWSKGIVKEYASVEWKGSVKAFSVIRTKNPKSMEEFFASCENFFRGSMYDCNTWNCFDFVLAFLNFYGYPLVSVTKEVFTKKSCVTLEHMAEFLESDGNDDNDRLMDRKSFNREQFRLFKEAFRDSVEVREDVEYDDNVSVFDYVPSAKKKRIINLIMKIEKLGKSTSDNEVREKASDLLKQLRESASLIPSTSDELEPDDLDLKKFDETDISLFLGGESEGKEGKAYVSEALSKYKEKSLQELESLLKESEIFLKCNKNPK</sequence>
<evidence type="ECO:0000313" key="4">
    <source>
        <dbReference type="WBParaSite" id="SVE_1871000.1"/>
    </source>
</evidence>
<dbReference type="InterPro" id="IPR053921">
    <property type="entry name" value="MKRN2OS-like_C"/>
</dbReference>
<dbReference type="PANTHER" id="PTHR33963">
    <property type="entry name" value="MKRN2 OPPOSITE STRAND PROTEIN"/>
    <property type="match status" value="1"/>
</dbReference>
<name>A0A0K0G1W7_STRVS</name>
<dbReference type="InterPro" id="IPR032016">
    <property type="entry name" value="MKRN2OS-like"/>
</dbReference>
<reference evidence="4" key="2">
    <citation type="submission" date="2015-08" db="UniProtKB">
        <authorList>
            <consortium name="WormBaseParasite"/>
        </authorList>
    </citation>
    <scope>IDENTIFICATION</scope>
</reference>
<feature type="domain" description="Transcription factor CBF/NF-Y/archaeal histone" evidence="1">
    <location>
        <begin position="27"/>
        <end position="88"/>
    </location>
</feature>